<dbReference type="GO" id="GO:0008270">
    <property type="term" value="F:zinc ion binding"/>
    <property type="evidence" value="ECO:0007669"/>
    <property type="project" value="InterPro"/>
</dbReference>
<dbReference type="EMBL" id="CAEZXW010000172">
    <property type="protein sequence ID" value="CAB4719001.1"/>
    <property type="molecule type" value="Genomic_DNA"/>
</dbReference>
<protein>
    <submittedName>
        <fullName evidence="6">Unannotated protein</fullName>
    </submittedName>
</protein>
<dbReference type="GO" id="GO:0032259">
    <property type="term" value="P:methylation"/>
    <property type="evidence" value="ECO:0007669"/>
    <property type="project" value="UniProtKB-KW"/>
</dbReference>
<evidence type="ECO:0000313" key="6">
    <source>
        <dbReference type="EMBL" id="CAB4719001.1"/>
    </source>
</evidence>
<dbReference type="Gene3D" id="3.20.20.330">
    <property type="entry name" value="Homocysteine-binding-like domain"/>
    <property type="match status" value="1"/>
</dbReference>
<evidence type="ECO:0000259" key="5">
    <source>
        <dbReference type="PROSITE" id="PS50970"/>
    </source>
</evidence>
<gene>
    <name evidence="6" type="ORF">UFOPK2593_01575</name>
    <name evidence="7" type="ORF">UFOPK4295_00437</name>
</gene>
<dbReference type="EMBL" id="CAFBQF010000015">
    <property type="protein sequence ID" value="CAB5046775.1"/>
    <property type="molecule type" value="Genomic_DNA"/>
</dbReference>
<evidence type="ECO:0000313" key="7">
    <source>
        <dbReference type="EMBL" id="CAB5046775.1"/>
    </source>
</evidence>
<feature type="domain" description="Hcy-binding" evidence="5">
    <location>
        <begin position="5"/>
        <end position="299"/>
    </location>
</feature>
<evidence type="ECO:0000256" key="2">
    <source>
        <dbReference type="ARBA" id="ARBA00022679"/>
    </source>
</evidence>
<dbReference type="GO" id="GO:0033528">
    <property type="term" value="P:S-methylmethionine cycle"/>
    <property type="evidence" value="ECO:0007669"/>
    <property type="project" value="TreeGrafter"/>
</dbReference>
<dbReference type="InterPro" id="IPR036589">
    <property type="entry name" value="HCY_dom_sf"/>
</dbReference>
<keyword evidence="2" id="KW-0808">Transferase</keyword>
<dbReference type="InterPro" id="IPR003726">
    <property type="entry name" value="HCY_dom"/>
</dbReference>
<sequence>MLLTPRAMRQSLKEHPRILDGGLSTALEERGHTLDGLLWTGELLRTAPAEIAEAHKAYVDAGAQILITSAYQVSFTGCAKLGWSEEETELALTLSTELAKLARGKKDVWVAASVGPFGASLADGSEYRGNYGVSKKVLRDFHERRLEILIESRPEMLALETMPDTEEVEVLLDLLTEFNVGIPFWVSFSCANELRTNAGQFFADAALLVAGHSDAVAVGVNCTAPEYITPLLQSAGNELPFVVYPNAGNVWDAQNNVWIGGKGSAFGDALLNQWGAAGAVIVGGCCGVAPSDIGALALP</sequence>
<evidence type="ECO:0000256" key="3">
    <source>
        <dbReference type="ARBA" id="ARBA00022723"/>
    </source>
</evidence>
<dbReference type="SUPFAM" id="SSF82282">
    <property type="entry name" value="Homocysteine S-methyltransferase"/>
    <property type="match status" value="1"/>
</dbReference>
<keyword evidence="1" id="KW-0489">Methyltransferase</keyword>
<organism evidence="6">
    <name type="scientific">freshwater metagenome</name>
    <dbReference type="NCBI Taxonomy" id="449393"/>
    <lineage>
        <taxon>unclassified sequences</taxon>
        <taxon>metagenomes</taxon>
        <taxon>ecological metagenomes</taxon>
    </lineage>
</organism>
<proteinExistence type="predicted"/>
<dbReference type="InterPro" id="IPR051486">
    <property type="entry name" value="Hcy_S-methyltransferase"/>
</dbReference>
<dbReference type="GO" id="GO:0008898">
    <property type="term" value="F:S-adenosylmethionine-homocysteine S-methyltransferase activity"/>
    <property type="evidence" value="ECO:0007669"/>
    <property type="project" value="TreeGrafter"/>
</dbReference>
<dbReference type="AlphaFoldDB" id="A0A6J6R4U9"/>
<reference evidence="6" key="1">
    <citation type="submission" date="2020-05" db="EMBL/GenBank/DDBJ databases">
        <authorList>
            <person name="Chiriac C."/>
            <person name="Salcher M."/>
            <person name="Ghai R."/>
            <person name="Kavagutti S V."/>
        </authorList>
    </citation>
    <scope>NUCLEOTIDE SEQUENCE</scope>
</reference>
<dbReference type="Pfam" id="PF02574">
    <property type="entry name" value="S-methyl_trans"/>
    <property type="match status" value="1"/>
</dbReference>
<evidence type="ECO:0000256" key="1">
    <source>
        <dbReference type="ARBA" id="ARBA00022603"/>
    </source>
</evidence>
<dbReference type="PROSITE" id="PS50970">
    <property type="entry name" value="HCY"/>
    <property type="match status" value="1"/>
</dbReference>
<keyword evidence="3" id="KW-0479">Metal-binding</keyword>
<dbReference type="InterPro" id="IPR017226">
    <property type="entry name" value="BHMT-like"/>
</dbReference>
<evidence type="ECO:0000256" key="4">
    <source>
        <dbReference type="ARBA" id="ARBA00022833"/>
    </source>
</evidence>
<name>A0A6J6R4U9_9ZZZZ</name>
<dbReference type="PIRSF" id="PIRSF037505">
    <property type="entry name" value="Betaine_HMT"/>
    <property type="match status" value="1"/>
</dbReference>
<keyword evidence="4" id="KW-0862">Zinc</keyword>
<dbReference type="PANTHER" id="PTHR46015:SF1">
    <property type="entry name" value="HOMOCYSTEINE S-METHYLTRANSFERASE-LIKE ISOFORM 1"/>
    <property type="match status" value="1"/>
</dbReference>
<dbReference type="GO" id="GO:0009086">
    <property type="term" value="P:methionine biosynthetic process"/>
    <property type="evidence" value="ECO:0007669"/>
    <property type="project" value="InterPro"/>
</dbReference>
<accession>A0A6J6R4U9</accession>
<dbReference type="PANTHER" id="PTHR46015">
    <property type="entry name" value="ZGC:172121"/>
    <property type="match status" value="1"/>
</dbReference>
<dbReference type="NCBIfam" id="NF007020">
    <property type="entry name" value="PRK09485.1"/>
    <property type="match status" value="1"/>
</dbReference>